<comment type="caution">
    <text evidence="1">The sequence shown here is derived from an EMBL/GenBank/DDBJ whole genome shotgun (WGS) entry which is preliminary data.</text>
</comment>
<dbReference type="AlphaFoldDB" id="A0A1J8PX19"/>
<accession>A0A1J8PX19</accession>
<gene>
    <name evidence="1" type="ORF">AZE42_08154</name>
</gene>
<reference evidence="1 2" key="1">
    <citation type="submission" date="2016-03" db="EMBL/GenBank/DDBJ databases">
        <title>Comparative genomics of the ectomycorrhizal sister species Rhizopogon vinicolor and Rhizopogon vesiculosus (Basidiomycota: Boletales) reveals a divergence of the mating type B locus.</title>
        <authorList>
            <person name="Mujic A.B."/>
            <person name="Kuo A."/>
            <person name="Tritt A."/>
            <person name="Lipzen A."/>
            <person name="Chen C."/>
            <person name="Johnson J."/>
            <person name="Sharma A."/>
            <person name="Barry K."/>
            <person name="Grigoriev I.V."/>
            <person name="Spatafora J.W."/>
        </authorList>
    </citation>
    <scope>NUCLEOTIDE SEQUENCE [LARGE SCALE GENOMIC DNA]</scope>
    <source>
        <strain evidence="1 2">AM-OR11-056</strain>
    </source>
</reference>
<sequence>MSAVYSYEASRRHDEMIERATSALELSMKEMRPEVVAIFSAFPSLLRLPSWMPGMRLKRVSPLVKRLMSESMETPFAYTQRGMAAGSVSACMVTDHLLKLDESDSDSTSMKDAVKECAATAFGGEHI</sequence>
<dbReference type="Proteomes" id="UP000183567">
    <property type="component" value="Unassembled WGS sequence"/>
</dbReference>
<proteinExistence type="predicted"/>
<dbReference type="STRING" id="180088.A0A1J8PX19"/>
<evidence type="ECO:0000313" key="1">
    <source>
        <dbReference type="EMBL" id="OJA12275.1"/>
    </source>
</evidence>
<organism evidence="1 2">
    <name type="scientific">Rhizopogon vesiculosus</name>
    <dbReference type="NCBI Taxonomy" id="180088"/>
    <lineage>
        <taxon>Eukaryota</taxon>
        <taxon>Fungi</taxon>
        <taxon>Dikarya</taxon>
        <taxon>Basidiomycota</taxon>
        <taxon>Agaricomycotina</taxon>
        <taxon>Agaricomycetes</taxon>
        <taxon>Agaricomycetidae</taxon>
        <taxon>Boletales</taxon>
        <taxon>Suillineae</taxon>
        <taxon>Rhizopogonaceae</taxon>
        <taxon>Rhizopogon</taxon>
    </lineage>
</organism>
<protein>
    <submittedName>
        <fullName evidence="1">Uncharacterized protein</fullName>
    </submittedName>
</protein>
<keyword evidence="2" id="KW-1185">Reference proteome</keyword>
<dbReference type="EMBL" id="LVVM01004737">
    <property type="protein sequence ID" value="OJA12275.1"/>
    <property type="molecule type" value="Genomic_DNA"/>
</dbReference>
<evidence type="ECO:0000313" key="2">
    <source>
        <dbReference type="Proteomes" id="UP000183567"/>
    </source>
</evidence>
<name>A0A1J8PX19_9AGAM</name>